<reference evidence="1 2" key="1">
    <citation type="submission" date="2015-01" db="EMBL/GenBank/DDBJ databases">
        <title>Evolution of Trichinella species and genotypes.</title>
        <authorList>
            <person name="Korhonen P.K."/>
            <person name="Edoardo P."/>
            <person name="Giuseppe L.R."/>
            <person name="Gasser R.B."/>
        </authorList>
    </citation>
    <scope>NUCLEOTIDE SEQUENCE [LARGE SCALE GENOMIC DNA]</scope>
    <source>
        <strain evidence="1">ISS37</strain>
    </source>
</reference>
<accession>A0A0V0RYX5</accession>
<dbReference type="STRING" id="6336.A0A0V0RYX5"/>
<comment type="caution">
    <text evidence="1">The sequence shown here is derived from an EMBL/GenBank/DDBJ whole genome shotgun (WGS) entry which is preliminary data.</text>
</comment>
<dbReference type="OrthoDB" id="5920312at2759"/>
<dbReference type="EMBL" id="JYDL01000059">
    <property type="protein sequence ID" value="KRX19402.1"/>
    <property type="molecule type" value="Genomic_DNA"/>
</dbReference>
<dbReference type="AlphaFoldDB" id="A0A0V0RYX5"/>
<organism evidence="1 2">
    <name type="scientific">Trichinella nelsoni</name>
    <dbReference type="NCBI Taxonomy" id="6336"/>
    <lineage>
        <taxon>Eukaryota</taxon>
        <taxon>Metazoa</taxon>
        <taxon>Ecdysozoa</taxon>
        <taxon>Nematoda</taxon>
        <taxon>Enoplea</taxon>
        <taxon>Dorylaimia</taxon>
        <taxon>Trichinellida</taxon>
        <taxon>Trichinellidae</taxon>
        <taxon>Trichinella</taxon>
    </lineage>
</organism>
<evidence type="ECO:0000313" key="2">
    <source>
        <dbReference type="Proteomes" id="UP000054630"/>
    </source>
</evidence>
<dbReference type="Proteomes" id="UP000054630">
    <property type="component" value="Unassembled WGS sequence"/>
</dbReference>
<protein>
    <submittedName>
        <fullName evidence="1">Uncharacterized protein</fullName>
    </submittedName>
</protein>
<sequence>MKLRADSILILRKGFVCPIPAARFLLLPSIVFDRGSCVSATIHQCQGKYQASFCFLKHENEALSFLEMFEEIHGCNSRSTVEDCHAVQETRSLKPICVSGVCHCCEEVGHFAWKYKF</sequence>
<gene>
    <name evidence="1" type="ORF">T07_1526</name>
</gene>
<proteinExistence type="predicted"/>
<evidence type="ECO:0000313" key="1">
    <source>
        <dbReference type="EMBL" id="KRX19402.1"/>
    </source>
</evidence>
<keyword evidence="2" id="KW-1185">Reference proteome</keyword>
<name>A0A0V0RYX5_9BILA</name>